<dbReference type="InterPro" id="IPR036291">
    <property type="entry name" value="NAD(P)-bd_dom_sf"/>
</dbReference>
<accession>A0ABV3QKM7</accession>
<dbReference type="InterPro" id="IPR002347">
    <property type="entry name" value="SDR_fam"/>
</dbReference>
<evidence type="ECO:0000313" key="1">
    <source>
        <dbReference type="EMBL" id="MEW9623140.1"/>
    </source>
</evidence>
<dbReference type="SUPFAM" id="SSF51735">
    <property type="entry name" value="NAD(P)-binding Rossmann-fold domains"/>
    <property type="match status" value="1"/>
</dbReference>
<evidence type="ECO:0000313" key="2">
    <source>
        <dbReference type="Proteomes" id="UP001556170"/>
    </source>
</evidence>
<dbReference type="PANTHER" id="PTHR45458">
    <property type="entry name" value="SHORT-CHAIN DEHYDROGENASE/REDUCTASE SDR"/>
    <property type="match status" value="1"/>
</dbReference>
<organism evidence="1 2">
    <name type="scientific">Rhodanobacter geophilus</name>
    <dbReference type="NCBI Taxonomy" id="3162488"/>
    <lineage>
        <taxon>Bacteria</taxon>
        <taxon>Pseudomonadati</taxon>
        <taxon>Pseudomonadota</taxon>
        <taxon>Gammaproteobacteria</taxon>
        <taxon>Lysobacterales</taxon>
        <taxon>Rhodanobacteraceae</taxon>
        <taxon>Rhodanobacter</taxon>
    </lineage>
</organism>
<dbReference type="Proteomes" id="UP001556170">
    <property type="component" value="Unassembled WGS sequence"/>
</dbReference>
<protein>
    <submittedName>
        <fullName evidence="1">SDR family NAD(P)-dependent oxidoreductase</fullName>
    </submittedName>
</protein>
<sequence>MRPAPTILVVGASRGLGAAMAAGFLDRGWHVIGTVRAGTRTALHDLAEQHPGRVEVETLDINEVEQIAALRGRLAGRALDILFVSAGTTTHDQRVRIGDVATEEFVRVMVTNALGPMRVIEALQDLVPADGLIGAMSSGQGSIANNETGMREVYRGSKAALNMFMRSFAAREAANPRAMVVLAPGWIRTELGGPDAPFTIEESVPLLVDLLISKRGVPGLQYLDRSGRDVPW</sequence>
<reference evidence="1 2" key="1">
    <citation type="submission" date="2024-06" db="EMBL/GenBank/DDBJ databases">
        <authorList>
            <person name="Woo H."/>
        </authorList>
    </citation>
    <scope>NUCLEOTIDE SEQUENCE [LARGE SCALE GENOMIC DNA]</scope>
    <source>
        <strain evidence="1 2">S2-g</strain>
    </source>
</reference>
<dbReference type="RefSeq" id="WP_367843453.1">
    <property type="nucleotide sequence ID" value="NZ_JBFOHL010000002.1"/>
</dbReference>
<dbReference type="Gene3D" id="3.40.50.720">
    <property type="entry name" value="NAD(P)-binding Rossmann-like Domain"/>
    <property type="match status" value="1"/>
</dbReference>
<dbReference type="Pfam" id="PF00106">
    <property type="entry name" value="adh_short"/>
    <property type="match status" value="1"/>
</dbReference>
<dbReference type="EMBL" id="JBFOHL010000002">
    <property type="protein sequence ID" value="MEW9623140.1"/>
    <property type="molecule type" value="Genomic_DNA"/>
</dbReference>
<proteinExistence type="predicted"/>
<keyword evidence="2" id="KW-1185">Reference proteome</keyword>
<dbReference type="InterPro" id="IPR052184">
    <property type="entry name" value="SDR_enzymes"/>
</dbReference>
<name>A0ABV3QKM7_9GAMM</name>
<comment type="caution">
    <text evidence="1">The sequence shown here is derived from an EMBL/GenBank/DDBJ whole genome shotgun (WGS) entry which is preliminary data.</text>
</comment>
<gene>
    <name evidence="1" type="ORF">ABQJ56_02690</name>
</gene>
<dbReference type="PANTHER" id="PTHR45458:SF1">
    <property type="entry name" value="SHORT CHAIN DEHYDROGENASE"/>
    <property type="match status" value="1"/>
</dbReference>
<dbReference type="PRINTS" id="PR00081">
    <property type="entry name" value="GDHRDH"/>
</dbReference>